<reference evidence="1" key="2">
    <citation type="submission" date="2023-01" db="EMBL/GenBank/DDBJ databases">
        <title>Draft genome sequence of Portibacter lacus strain NBRC 108769.</title>
        <authorList>
            <person name="Sun Q."/>
            <person name="Mori K."/>
        </authorList>
    </citation>
    <scope>NUCLEOTIDE SEQUENCE</scope>
    <source>
        <strain evidence="1">NBRC 108769</strain>
    </source>
</reference>
<dbReference type="RefSeq" id="WP_235292344.1">
    <property type="nucleotide sequence ID" value="NZ_BSOH01000001.1"/>
</dbReference>
<dbReference type="AlphaFoldDB" id="A0AA37SJ82"/>
<keyword evidence="2" id="KW-1185">Reference proteome</keyword>
<evidence type="ECO:0000313" key="2">
    <source>
        <dbReference type="Proteomes" id="UP001156666"/>
    </source>
</evidence>
<gene>
    <name evidence="1" type="ORF">GCM10007940_00660</name>
</gene>
<dbReference type="Proteomes" id="UP001156666">
    <property type="component" value="Unassembled WGS sequence"/>
</dbReference>
<evidence type="ECO:0000313" key="1">
    <source>
        <dbReference type="EMBL" id="GLR15451.1"/>
    </source>
</evidence>
<dbReference type="EMBL" id="BSOH01000001">
    <property type="protein sequence ID" value="GLR15451.1"/>
    <property type="molecule type" value="Genomic_DNA"/>
</dbReference>
<name>A0AA37SJ82_9BACT</name>
<sequence length="214" mass="25170">MPKTLLETQYFPSIAFFAFAHGNQGIIIDQHEHYHKGSYRNRTEIMSAQGRLALSVPLSSGKNNQLPIIDVGINNDENWALNHLRSIESCYGKSPYFEFYYHYFVDILSRKHQFLFKLNLEIIELFYKILGIEKKIVLTNKFIDGDETNIDLKRDFISPKSKYQDQLSQEFIFHQYDQVFMEEQPFEPNLSILDLIFCMGPEAPLYLAKIRKNK</sequence>
<organism evidence="1 2">
    <name type="scientific">Portibacter lacus</name>
    <dbReference type="NCBI Taxonomy" id="1099794"/>
    <lineage>
        <taxon>Bacteria</taxon>
        <taxon>Pseudomonadati</taxon>
        <taxon>Bacteroidota</taxon>
        <taxon>Saprospiria</taxon>
        <taxon>Saprospirales</taxon>
        <taxon>Haliscomenobacteraceae</taxon>
        <taxon>Portibacter</taxon>
    </lineage>
</organism>
<dbReference type="InterPro" id="IPR014985">
    <property type="entry name" value="WbqC"/>
</dbReference>
<proteinExistence type="predicted"/>
<comment type="caution">
    <text evidence="1">The sequence shown here is derived from an EMBL/GenBank/DDBJ whole genome shotgun (WGS) entry which is preliminary data.</text>
</comment>
<dbReference type="Pfam" id="PF08889">
    <property type="entry name" value="WbqC"/>
    <property type="match status" value="1"/>
</dbReference>
<protein>
    <recommendedName>
        <fullName evidence="3">WbqC-like protein family protein</fullName>
    </recommendedName>
</protein>
<evidence type="ECO:0008006" key="3">
    <source>
        <dbReference type="Google" id="ProtNLM"/>
    </source>
</evidence>
<accession>A0AA37SJ82</accession>
<reference evidence="1" key="1">
    <citation type="journal article" date="2014" name="Int. J. Syst. Evol. Microbiol.">
        <title>Complete genome sequence of Corynebacterium casei LMG S-19264T (=DSM 44701T), isolated from a smear-ripened cheese.</title>
        <authorList>
            <consortium name="US DOE Joint Genome Institute (JGI-PGF)"/>
            <person name="Walter F."/>
            <person name="Albersmeier A."/>
            <person name="Kalinowski J."/>
            <person name="Ruckert C."/>
        </authorList>
    </citation>
    <scope>NUCLEOTIDE SEQUENCE</scope>
    <source>
        <strain evidence="1">NBRC 108769</strain>
    </source>
</reference>